<feature type="transmembrane region" description="Helical" evidence="1">
    <location>
        <begin position="191"/>
        <end position="212"/>
    </location>
</feature>
<name>H5SF95_9BACT</name>
<organism evidence="2">
    <name type="scientific">uncultured Acetothermia bacterium</name>
    <dbReference type="NCBI Taxonomy" id="236499"/>
    <lineage>
        <taxon>Bacteria</taxon>
        <taxon>Candidatus Bipolaricaulota</taxon>
        <taxon>environmental samples</taxon>
    </lineage>
</organism>
<feature type="transmembrane region" description="Helical" evidence="1">
    <location>
        <begin position="64"/>
        <end position="89"/>
    </location>
</feature>
<proteinExistence type="predicted"/>
<protein>
    <submittedName>
        <fullName evidence="2">ABC-2 type transport system permease protein</fullName>
    </submittedName>
</protein>
<feature type="transmembrane region" description="Helical" evidence="1">
    <location>
        <begin position="156"/>
        <end position="179"/>
    </location>
</feature>
<reference evidence="2" key="1">
    <citation type="journal article" date="2005" name="Environ. Microbiol.">
        <title>Genetic and functional properties of uncultivated thermophilic crenarchaeotes from a subsurface gold mine as revealed by analysis of genome fragments.</title>
        <authorList>
            <person name="Nunoura T."/>
            <person name="Hirayama H."/>
            <person name="Takami H."/>
            <person name="Oida H."/>
            <person name="Nishi S."/>
            <person name="Shimamura S."/>
            <person name="Suzuki Y."/>
            <person name="Inagaki F."/>
            <person name="Takai K."/>
            <person name="Nealson K.H."/>
            <person name="Horikoshi K."/>
        </authorList>
    </citation>
    <scope>NUCLEOTIDE SEQUENCE</scope>
</reference>
<feature type="transmembrane region" description="Helical" evidence="1">
    <location>
        <begin position="24"/>
        <end position="44"/>
    </location>
</feature>
<keyword evidence="1" id="KW-0812">Transmembrane</keyword>
<feature type="transmembrane region" description="Helical" evidence="1">
    <location>
        <begin position="218"/>
        <end position="241"/>
    </location>
</feature>
<accession>H5SF95</accession>
<evidence type="ECO:0000313" key="2">
    <source>
        <dbReference type="EMBL" id="BAL54831.1"/>
    </source>
</evidence>
<keyword evidence="1" id="KW-1133">Transmembrane helix</keyword>
<dbReference type="EMBL" id="AP011701">
    <property type="protein sequence ID" value="BAL54831.1"/>
    <property type="molecule type" value="Genomic_DNA"/>
</dbReference>
<feature type="transmembrane region" description="Helical" evidence="1">
    <location>
        <begin position="110"/>
        <end position="136"/>
    </location>
</feature>
<dbReference type="AlphaFoldDB" id="H5SF95"/>
<reference evidence="2" key="2">
    <citation type="journal article" date="2012" name="PLoS ONE">
        <title>A Deeply Branching Thermophilic Bacterium with an Ancient Acetyl-CoA Pathway Dominates a Subsurface Ecosystem.</title>
        <authorList>
            <person name="Takami H."/>
            <person name="Noguchi H."/>
            <person name="Takaki Y."/>
            <person name="Uchiyama I."/>
            <person name="Toyoda A."/>
            <person name="Nishi S."/>
            <person name="Chee G.-J."/>
            <person name="Arai W."/>
            <person name="Nunoura T."/>
            <person name="Itoh T."/>
            <person name="Hattori M."/>
            <person name="Takai K."/>
        </authorList>
    </citation>
    <scope>NUCLEOTIDE SEQUENCE</scope>
</reference>
<sequence>MTLKRVRVLILKEWREAFKGGKTVWIGTVAIPLILLGVSFFQLFSISDLRAIPPDKLPEVVATLFLVPLLYFLMFPLVIPHSIAIYAIMSEKEQKSLEPLLATPLRTGELFLAKTLASVLPAVGITWIAFGLFMIIVQVFLPARVLALAWEQLGTIWLMTLGLFAPLAATFMTLASMAIATRVSDVRTAQLLSSFAMLPILMSAFLLIFQQMLDKPMLLGGLCGALIVLDIALLGLNVKLFGREEILTRWR</sequence>
<keyword evidence="1" id="KW-0472">Membrane</keyword>
<gene>
    <name evidence="2" type="ORF">HGMM_F21A08C14</name>
</gene>
<dbReference type="GO" id="GO:0140359">
    <property type="term" value="F:ABC-type transporter activity"/>
    <property type="evidence" value="ECO:0007669"/>
    <property type="project" value="InterPro"/>
</dbReference>
<dbReference type="PANTHER" id="PTHR43471:SF1">
    <property type="entry name" value="ABC TRANSPORTER PERMEASE PROTEIN NOSY-RELATED"/>
    <property type="match status" value="1"/>
</dbReference>
<dbReference type="GO" id="GO:0005886">
    <property type="term" value="C:plasma membrane"/>
    <property type="evidence" value="ECO:0007669"/>
    <property type="project" value="UniProtKB-SubCell"/>
</dbReference>
<evidence type="ECO:0000256" key="1">
    <source>
        <dbReference type="SAM" id="Phobius"/>
    </source>
</evidence>
<dbReference type="PANTHER" id="PTHR43471">
    <property type="entry name" value="ABC TRANSPORTER PERMEASE"/>
    <property type="match status" value="1"/>
</dbReference>